<keyword evidence="1" id="KW-1133">Transmembrane helix</keyword>
<feature type="transmembrane region" description="Helical" evidence="1">
    <location>
        <begin position="362"/>
        <end position="382"/>
    </location>
</feature>
<name>A0AAW2HPE8_9NEOP</name>
<evidence type="ECO:0000313" key="3">
    <source>
        <dbReference type="EMBL" id="KAL0271278.1"/>
    </source>
</evidence>
<feature type="transmembrane region" description="Helical" evidence="1">
    <location>
        <begin position="464"/>
        <end position="483"/>
    </location>
</feature>
<reference evidence="3" key="1">
    <citation type="journal article" date="2024" name="Gigascience">
        <title>Chromosome-level genome of the poultry shaft louse Menopon gallinae provides insight into the host-switching and adaptive evolution of parasitic lice.</title>
        <authorList>
            <person name="Xu Y."/>
            <person name="Ma L."/>
            <person name="Liu S."/>
            <person name="Liang Y."/>
            <person name="Liu Q."/>
            <person name="He Z."/>
            <person name="Tian L."/>
            <person name="Duan Y."/>
            <person name="Cai W."/>
            <person name="Li H."/>
            <person name="Song F."/>
        </authorList>
    </citation>
    <scope>NUCLEOTIDE SEQUENCE</scope>
    <source>
        <strain evidence="3">Cailab_2023a</strain>
    </source>
</reference>
<dbReference type="AlphaFoldDB" id="A0AAW2HPE8"/>
<dbReference type="Pfam" id="PF01757">
    <property type="entry name" value="Acyl_transf_3"/>
    <property type="match status" value="1"/>
</dbReference>
<dbReference type="GO" id="GO:0016747">
    <property type="term" value="F:acyltransferase activity, transferring groups other than amino-acyl groups"/>
    <property type="evidence" value="ECO:0007669"/>
    <property type="project" value="InterPro"/>
</dbReference>
<feature type="transmembrane region" description="Helical" evidence="1">
    <location>
        <begin position="649"/>
        <end position="666"/>
    </location>
</feature>
<dbReference type="InterPro" id="IPR052728">
    <property type="entry name" value="O2_lipid_transport_reg"/>
</dbReference>
<dbReference type="PANTHER" id="PTHR11161:SF71">
    <property type="entry name" value="NOSE RESISTANT-TO-FLUOXETINE PROTEIN N-TERMINAL DOMAIN-CONTAINING PROTEIN"/>
    <property type="match status" value="1"/>
</dbReference>
<keyword evidence="1" id="KW-0812">Transmembrane</keyword>
<evidence type="ECO:0000256" key="1">
    <source>
        <dbReference type="SAM" id="Phobius"/>
    </source>
</evidence>
<dbReference type="Pfam" id="PF20146">
    <property type="entry name" value="NRF"/>
    <property type="match status" value="1"/>
</dbReference>
<feature type="transmembrane region" description="Helical" evidence="1">
    <location>
        <begin position="490"/>
        <end position="512"/>
    </location>
</feature>
<feature type="domain" description="Nose resistant-to-fluoxetine protein N-terminal" evidence="2">
    <location>
        <begin position="84"/>
        <end position="229"/>
    </location>
</feature>
<feature type="transmembrane region" description="Helical" evidence="1">
    <location>
        <begin position="616"/>
        <end position="637"/>
    </location>
</feature>
<keyword evidence="1" id="KW-0472">Membrane</keyword>
<dbReference type="PANTHER" id="PTHR11161">
    <property type="entry name" value="O-ACYLTRANSFERASE"/>
    <property type="match status" value="1"/>
</dbReference>
<comment type="caution">
    <text evidence="3">The sequence shown here is derived from an EMBL/GenBank/DDBJ whole genome shotgun (WGS) entry which is preliminary data.</text>
</comment>
<sequence length="747" mass="85553">MAEKEGVLQRRFPLDRGRSEIVITTGVVGGTRFRQSAMYLPSVLFVLGAVSAAGESDFHEFWRSSLEEISLYPALPIAMPLSRDERCRRDSRILMENLRNQTTWAMQMWDSSATSPFGILYGNRYYLGNYDECLLVREPIKAQFCNLRVRATVHLEEAFAGDPYDIDPSPNSTVWKKFQDSRRDHSKYARDEVIWGLCVPASCAPSEVEAGVNEYLDYLNRQRGPTNGTTYRVEIPEGYCGDGTDDGLTPGEIGFWTFTVCLVLLVVATTCADGGRSDREEEGRLRRLLMCFSLRRNIPKMTKDNEAEDSSYLNALHGIKVITIAFIVLDHHVMFHLAAAIVNKQDMELALRSWQNMFIPNGDLLVDTCFFIGGVLVTHLYLVHSDKVKVNPLLLIFLRLFRLAPLYYFVIWFQASALARFGSGPAWNFGLKDEIAYCQKNWWANVLFIQNYVTSNEMCMLHAWYLPCDFHFFIVAVLITSIIKKNKAAGVALLYVATILSIVTPGLITYFYELNPTVEFQPEFLEKPREDMTFQLLYVKSHTRISVYLLGMITAYHLFNSRKSTWKISNTVSTLGCILGLALLFAPMAYGGPTYYNPRRTYDVIQASMFASVRRLLWGLAWVLFLFINRFGVIPIFGNVFTWRISVPLSKVTYAVYLIHFIMQIADQAKVRIPYQFIPFDMFVKGTNDLFFSVGYAFVLYLVLELPFRLLFKELLFPKKPKTNPEKYPQRITIIQDDLPKVQSAKL</sequence>
<proteinExistence type="predicted"/>
<dbReference type="EMBL" id="JARGDH010000004">
    <property type="protein sequence ID" value="KAL0271278.1"/>
    <property type="molecule type" value="Genomic_DNA"/>
</dbReference>
<feature type="transmembrane region" description="Helical" evidence="1">
    <location>
        <begin position="541"/>
        <end position="559"/>
    </location>
</feature>
<gene>
    <name evidence="3" type="ORF">PYX00_008419</name>
</gene>
<dbReference type="InterPro" id="IPR006621">
    <property type="entry name" value="Nose-resist-to-fluoxetine_N"/>
</dbReference>
<protein>
    <recommendedName>
        <fullName evidence="2">Nose resistant-to-fluoxetine protein N-terminal domain-containing protein</fullName>
    </recommendedName>
</protein>
<feature type="transmembrane region" description="Helical" evidence="1">
    <location>
        <begin position="571"/>
        <end position="590"/>
    </location>
</feature>
<accession>A0AAW2HPE8</accession>
<feature type="transmembrane region" description="Helical" evidence="1">
    <location>
        <begin position="253"/>
        <end position="272"/>
    </location>
</feature>
<organism evidence="3">
    <name type="scientific">Menopon gallinae</name>
    <name type="common">poultry shaft louse</name>
    <dbReference type="NCBI Taxonomy" id="328185"/>
    <lineage>
        <taxon>Eukaryota</taxon>
        <taxon>Metazoa</taxon>
        <taxon>Ecdysozoa</taxon>
        <taxon>Arthropoda</taxon>
        <taxon>Hexapoda</taxon>
        <taxon>Insecta</taxon>
        <taxon>Pterygota</taxon>
        <taxon>Neoptera</taxon>
        <taxon>Paraneoptera</taxon>
        <taxon>Psocodea</taxon>
        <taxon>Troctomorpha</taxon>
        <taxon>Phthiraptera</taxon>
        <taxon>Amblycera</taxon>
        <taxon>Menoponidae</taxon>
        <taxon>Menopon</taxon>
    </lineage>
</organism>
<feature type="transmembrane region" description="Helical" evidence="1">
    <location>
        <begin position="394"/>
        <end position="415"/>
    </location>
</feature>
<evidence type="ECO:0000259" key="2">
    <source>
        <dbReference type="SMART" id="SM00703"/>
    </source>
</evidence>
<dbReference type="InterPro" id="IPR002656">
    <property type="entry name" value="Acyl_transf_3_dom"/>
</dbReference>
<feature type="transmembrane region" description="Helical" evidence="1">
    <location>
        <begin position="690"/>
        <end position="712"/>
    </location>
</feature>
<dbReference type="SMART" id="SM00703">
    <property type="entry name" value="NRF"/>
    <property type="match status" value="1"/>
</dbReference>